<protein>
    <submittedName>
        <fullName evidence="3">Tripartite tricarboxylate transporter substrate binding protein</fullName>
    </submittedName>
</protein>
<evidence type="ECO:0000313" key="3">
    <source>
        <dbReference type="EMBL" id="WPB85585.1"/>
    </source>
</evidence>
<sequence>MPLSRRLILGSALAAPVTLAAQPAWPSRPVRVINPYSPGGTTDVVMRLMSERLERAFGQPFVVEARPGAGGSVGTAQAAQAAPDGHTLLITNTGPLTVAPTLMGNITYRPESFTFITMFGGAPIVCAVRAQSPYQTIQDYAAAARARPEGISFGNSGAGSIGHLAGMLFEQAVGVRLLHVPFRGAPEAQAAVLSGDVTSLWDTIGAHAGSVRQGALRALAFTSAERIGIFPNVPTVRESGFPSVVANNWFLLAGPAGIPPAIATRINEICQAAMQEAVVRERMDALGLASLGNMSGAQMQAFVVEETARWAPVARAAG</sequence>
<dbReference type="PANTHER" id="PTHR42928:SF5">
    <property type="entry name" value="BLR1237 PROTEIN"/>
    <property type="match status" value="1"/>
</dbReference>
<evidence type="ECO:0000256" key="2">
    <source>
        <dbReference type="SAM" id="SignalP"/>
    </source>
</evidence>
<name>A0ABZ0PKD8_9PROT</name>
<dbReference type="InterPro" id="IPR005064">
    <property type="entry name" value="BUG"/>
</dbReference>
<dbReference type="SUPFAM" id="SSF53850">
    <property type="entry name" value="Periplasmic binding protein-like II"/>
    <property type="match status" value="1"/>
</dbReference>
<evidence type="ECO:0000256" key="1">
    <source>
        <dbReference type="ARBA" id="ARBA00006987"/>
    </source>
</evidence>
<dbReference type="PANTHER" id="PTHR42928">
    <property type="entry name" value="TRICARBOXYLATE-BINDING PROTEIN"/>
    <property type="match status" value="1"/>
</dbReference>
<dbReference type="Gene3D" id="3.40.190.150">
    <property type="entry name" value="Bordetella uptake gene, domain 1"/>
    <property type="match status" value="1"/>
</dbReference>
<proteinExistence type="inferred from homology"/>
<dbReference type="Proteomes" id="UP001305521">
    <property type="component" value="Chromosome"/>
</dbReference>
<dbReference type="Gene3D" id="3.40.190.10">
    <property type="entry name" value="Periplasmic binding protein-like II"/>
    <property type="match status" value="1"/>
</dbReference>
<dbReference type="InterPro" id="IPR042100">
    <property type="entry name" value="Bug_dom1"/>
</dbReference>
<dbReference type="CDD" id="cd07012">
    <property type="entry name" value="PBP2_Bug_TTT"/>
    <property type="match status" value="1"/>
</dbReference>
<dbReference type="PIRSF" id="PIRSF017082">
    <property type="entry name" value="YflP"/>
    <property type="match status" value="1"/>
</dbReference>
<dbReference type="RefSeq" id="WP_318649555.1">
    <property type="nucleotide sequence ID" value="NZ_CP137852.1"/>
</dbReference>
<accession>A0ABZ0PKD8</accession>
<gene>
    <name evidence="3" type="ORF">R9Z33_01630</name>
</gene>
<dbReference type="EMBL" id="CP137852">
    <property type="protein sequence ID" value="WPB85585.1"/>
    <property type="molecule type" value="Genomic_DNA"/>
</dbReference>
<organism evidence="3 4">
    <name type="scientific">Sediminicoccus rosea</name>
    <dbReference type="NCBI Taxonomy" id="1225128"/>
    <lineage>
        <taxon>Bacteria</taxon>
        <taxon>Pseudomonadati</taxon>
        <taxon>Pseudomonadota</taxon>
        <taxon>Alphaproteobacteria</taxon>
        <taxon>Acetobacterales</taxon>
        <taxon>Roseomonadaceae</taxon>
        <taxon>Sediminicoccus</taxon>
    </lineage>
</organism>
<comment type="similarity">
    <text evidence="1">Belongs to the UPF0065 (bug) family.</text>
</comment>
<evidence type="ECO:0000313" key="4">
    <source>
        <dbReference type="Proteomes" id="UP001305521"/>
    </source>
</evidence>
<keyword evidence="4" id="KW-1185">Reference proteome</keyword>
<keyword evidence="2" id="KW-0732">Signal</keyword>
<feature type="chain" id="PRO_5047431547" evidence="2">
    <location>
        <begin position="21"/>
        <end position="318"/>
    </location>
</feature>
<dbReference type="Pfam" id="PF03401">
    <property type="entry name" value="TctC"/>
    <property type="match status" value="1"/>
</dbReference>
<feature type="signal peptide" evidence="2">
    <location>
        <begin position="1"/>
        <end position="20"/>
    </location>
</feature>
<reference evidence="3 4" key="1">
    <citation type="submission" date="2023-11" db="EMBL/GenBank/DDBJ databases">
        <title>Arctic aerobic anoxygenic photoheterotroph Sediminicoccus rosea KRV36 adapts its photosynthesis to long days of polar summer.</title>
        <authorList>
            <person name="Tomasch J."/>
            <person name="Kopejtka K."/>
            <person name="Bily T."/>
            <person name="Gardiner A.T."/>
            <person name="Gardian Z."/>
            <person name="Shivaramu S."/>
            <person name="Koblizek M."/>
            <person name="Engelhardt F."/>
            <person name="Kaftan D."/>
        </authorList>
    </citation>
    <scope>NUCLEOTIDE SEQUENCE [LARGE SCALE GENOMIC DNA]</scope>
    <source>
        <strain evidence="3 4">R-30</strain>
    </source>
</reference>